<proteinExistence type="predicted"/>
<dbReference type="PANTHER" id="PTHR14209:SF19">
    <property type="entry name" value="ISOAMYL ACETATE-HYDROLYZING ESTERASE 1 HOMOLOG"/>
    <property type="match status" value="1"/>
</dbReference>
<feature type="non-terminal residue" evidence="2">
    <location>
        <position position="1"/>
    </location>
</feature>
<dbReference type="PANTHER" id="PTHR14209">
    <property type="entry name" value="ISOAMYL ACETATE-HYDROLYZING ESTERASE 1"/>
    <property type="match status" value="1"/>
</dbReference>
<dbReference type="CDD" id="cd01838">
    <property type="entry name" value="Isoamyl_acetate_hydrolase_like"/>
    <property type="match status" value="1"/>
</dbReference>
<dbReference type="FunCoup" id="A0A1Y2GMT7">
    <property type="interactions" value="105"/>
</dbReference>
<gene>
    <name evidence="2" type="ORF">BCR41DRAFT_297140</name>
</gene>
<dbReference type="GeneID" id="33562292"/>
<feature type="domain" description="SGNH hydrolase-type esterase" evidence="1">
    <location>
        <begin position="6"/>
        <end position="207"/>
    </location>
</feature>
<dbReference type="GO" id="GO:0016787">
    <property type="term" value="F:hydrolase activity"/>
    <property type="evidence" value="ECO:0007669"/>
    <property type="project" value="UniProtKB-KW"/>
</dbReference>
<dbReference type="AlphaFoldDB" id="A0A1Y2GMT7"/>
<reference evidence="2 3" key="1">
    <citation type="submission" date="2016-07" db="EMBL/GenBank/DDBJ databases">
        <title>Pervasive Adenine N6-methylation of Active Genes in Fungi.</title>
        <authorList>
            <consortium name="DOE Joint Genome Institute"/>
            <person name="Mondo S.J."/>
            <person name="Dannebaum R.O."/>
            <person name="Kuo R.C."/>
            <person name="Labutti K."/>
            <person name="Haridas S."/>
            <person name="Kuo A."/>
            <person name="Salamov A."/>
            <person name="Ahrendt S.R."/>
            <person name="Lipzen A."/>
            <person name="Sullivan W."/>
            <person name="Andreopoulos W.B."/>
            <person name="Clum A."/>
            <person name="Lindquist E."/>
            <person name="Daum C."/>
            <person name="Ramamoorthy G.K."/>
            <person name="Gryganskyi A."/>
            <person name="Culley D."/>
            <person name="Magnuson J.K."/>
            <person name="James T.Y."/>
            <person name="O'Malley M.A."/>
            <person name="Stajich J.E."/>
            <person name="Spatafora J.W."/>
            <person name="Visel A."/>
            <person name="Grigoriev I.V."/>
        </authorList>
    </citation>
    <scope>NUCLEOTIDE SEQUENCE [LARGE SCALE GENOMIC DNA]</scope>
    <source>
        <strain evidence="2 3">NRRL 3116</strain>
    </source>
</reference>
<feature type="non-terminal residue" evidence="2">
    <location>
        <position position="226"/>
    </location>
</feature>
<dbReference type="InterPro" id="IPR036514">
    <property type="entry name" value="SGNH_hydro_sf"/>
</dbReference>
<dbReference type="EMBL" id="MCFF01000019">
    <property type="protein sequence ID" value="ORZ15565.1"/>
    <property type="molecule type" value="Genomic_DNA"/>
</dbReference>
<keyword evidence="3" id="KW-1185">Reference proteome</keyword>
<dbReference type="OrthoDB" id="671439at2759"/>
<dbReference type="Gene3D" id="3.40.50.1110">
    <property type="entry name" value="SGNH hydrolase"/>
    <property type="match status" value="1"/>
</dbReference>
<dbReference type="InterPro" id="IPR013830">
    <property type="entry name" value="SGNH_hydro"/>
</dbReference>
<comment type="caution">
    <text evidence="2">The sequence shown here is derived from an EMBL/GenBank/DDBJ whole genome shotgun (WGS) entry which is preliminary data.</text>
</comment>
<evidence type="ECO:0000313" key="3">
    <source>
        <dbReference type="Proteomes" id="UP000193648"/>
    </source>
</evidence>
<accession>A0A1Y2GMT7</accession>
<dbReference type="Pfam" id="PF13472">
    <property type="entry name" value="Lipase_GDSL_2"/>
    <property type="match status" value="1"/>
</dbReference>
<name>A0A1Y2GMT7_9FUNG</name>
<dbReference type="InParanoid" id="A0A1Y2GMT7"/>
<dbReference type="Proteomes" id="UP000193648">
    <property type="component" value="Unassembled WGS sequence"/>
</dbReference>
<dbReference type="RefSeq" id="XP_021881313.1">
    <property type="nucleotide sequence ID" value="XM_022020448.1"/>
</dbReference>
<evidence type="ECO:0000259" key="1">
    <source>
        <dbReference type="Pfam" id="PF13472"/>
    </source>
</evidence>
<dbReference type="STRING" id="64571.A0A1Y2GMT7"/>
<dbReference type="SUPFAM" id="SSF52266">
    <property type="entry name" value="SGNH hydrolase"/>
    <property type="match status" value="1"/>
</dbReference>
<sequence length="226" mass="25010">IVVLADSISKYGYTHATHGWIGSLADEWAGRADVILRGFPGYNTHWIKSIFPDLLHQESKSAAGGVEPVKLVVVALGTDDASFPHTRQHVALGAYKENLRSIISSIRFPDSPNYSPHTQVVLVTPAPVHDVMWEASVTAANKRLDRSNNVTKEYADACVEVGQELKVPVVNLWSDIQCQVEGTCMLHESTQLEDYIMDGLHLKRMGNDVLYKGILNAVAEHYPQLH</sequence>
<protein>
    <submittedName>
        <fullName evidence="2">SGNH hydrolase-type esterase domain-containing protein</fullName>
    </submittedName>
</protein>
<organism evidence="2 3">
    <name type="scientific">Lobosporangium transversale</name>
    <dbReference type="NCBI Taxonomy" id="64571"/>
    <lineage>
        <taxon>Eukaryota</taxon>
        <taxon>Fungi</taxon>
        <taxon>Fungi incertae sedis</taxon>
        <taxon>Mucoromycota</taxon>
        <taxon>Mortierellomycotina</taxon>
        <taxon>Mortierellomycetes</taxon>
        <taxon>Mortierellales</taxon>
        <taxon>Mortierellaceae</taxon>
        <taxon>Lobosporangium</taxon>
    </lineage>
</organism>
<dbReference type="InterPro" id="IPR045136">
    <property type="entry name" value="Iah1-like"/>
</dbReference>
<evidence type="ECO:0000313" key="2">
    <source>
        <dbReference type="EMBL" id="ORZ15565.1"/>
    </source>
</evidence>
<keyword evidence="2" id="KW-0378">Hydrolase</keyword>